<sequence length="307" mass="33800">MESERDRLGLTKSPTYIPTRQPSDPPTSLAPTGPCPFYSNFITGCVNDCEQQGYEPLYGTLDECCFAHHGWIPETPGDWMDCMGLTESPTLKPTFRPTPVPTLEPVSSCMFYSDYATGCKNDCLESGDEPLYETLKDCCSFHHNYIGAQGDYLECMGLTLPPTVKPTFRPTPAPTPEPVSSCMFYSDYVTGCKNDCLENGDEPLYETLIDCCDQHHYWFGPGGYEDCSGIPFPIPVAPPPPPVPPPAEVASSSISLHNKKGLLDDDPPEVEDTQGGNNSTANHVNVNHRAVSRAQEDGPRRRRPKKP</sequence>
<reference evidence="2 3" key="1">
    <citation type="journal article" date="2012" name="Genome Biol.">
        <title>Genome and low-iron response of an oceanic diatom adapted to chronic iron limitation.</title>
        <authorList>
            <person name="Lommer M."/>
            <person name="Specht M."/>
            <person name="Roy A.S."/>
            <person name="Kraemer L."/>
            <person name="Andreson R."/>
            <person name="Gutowska M.A."/>
            <person name="Wolf J."/>
            <person name="Bergner S.V."/>
            <person name="Schilhabel M.B."/>
            <person name="Klostermeier U.C."/>
            <person name="Beiko R.G."/>
            <person name="Rosenstiel P."/>
            <person name="Hippler M."/>
            <person name="Laroche J."/>
        </authorList>
    </citation>
    <scope>NUCLEOTIDE SEQUENCE [LARGE SCALE GENOMIC DNA]</scope>
    <source>
        <strain evidence="2 3">CCMP1005</strain>
    </source>
</reference>
<dbReference type="EMBL" id="AGNL01048587">
    <property type="protein sequence ID" value="EJK45351.1"/>
    <property type="molecule type" value="Genomic_DNA"/>
</dbReference>
<comment type="caution">
    <text evidence="2">The sequence shown here is derived from an EMBL/GenBank/DDBJ whole genome shotgun (WGS) entry which is preliminary data.</text>
</comment>
<feature type="region of interest" description="Disordered" evidence="1">
    <location>
        <begin position="1"/>
        <end position="29"/>
    </location>
</feature>
<gene>
    <name evidence="2" type="ORF">THAOC_36037</name>
</gene>
<feature type="compositionally biased region" description="Polar residues" evidence="1">
    <location>
        <begin position="274"/>
        <end position="285"/>
    </location>
</feature>
<feature type="compositionally biased region" description="Pro residues" evidence="1">
    <location>
        <begin position="238"/>
        <end position="247"/>
    </location>
</feature>
<evidence type="ECO:0000313" key="3">
    <source>
        <dbReference type="Proteomes" id="UP000266841"/>
    </source>
</evidence>
<accession>K0R919</accession>
<dbReference type="AlphaFoldDB" id="K0R919"/>
<feature type="compositionally biased region" description="Polar residues" evidence="1">
    <location>
        <begin position="12"/>
        <end position="22"/>
    </location>
</feature>
<protein>
    <submittedName>
        <fullName evidence="2">Uncharacterized protein</fullName>
    </submittedName>
</protein>
<evidence type="ECO:0000256" key="1">
    <source>
        <dbReference type="SAM" id="MobiDB-lite"/>
    </source>
</evidence>
<name>K0R919_THAOC</name>
<evidence type="ECO:0000313" key="2">
    <source>
        <dbReference type="EMBL" id="EJK45351.1"/>
    </source>
</evidence>
<organism evidence="2 3">
    <name type="scientific">Thalassiosira oceanica</name>
    <name type="common">Marine diatom</name>
    <dbReference type="NCBI Taxonomy" id="159749"/>
    <lineage>
        <taxon>Eukaryota</taxon>
        <taxon>Sar</taxon>
        <taxon>Stramenopiles</taxon>
        <taxon>Ochrophyta</taxon>
        <taxon>Bacillariophyta</taxon>
        <taxon>Coscinodiscophyceae</taxon>
        <taxon>Thalassiosirophycidae</taxon>
        <taxon>Thalassiosirales</taxon>
        <taxon>Thalassiosiraceae</taxon>
        <taxon>Thalassiosira</taxon>
    </lineage>
</organism>
<keyword evidence="3" id="KW-1185">Reference proteome</keyword>
<proteinExistence type="predicted"/>
<dbReference type="Proteomes" id="UP000266841">
    <property type="component" value="Unassembled WGS sequence"/>
</dbReference>
<feature type="region of interest" description="Disordered" evidence="1">
    <location>
        <begin position="238"/>
        <end position="307"/>
    </location>
</feature>